<dbReference type="SUPFAM" id="SSF56281">
    <property type="entry name" value="Metallo-hydrolase/oxidoreductase"/>
    <property type="match status" value="1"/>
</dbReference>
<evidence type="ECO:0000313" key="2">
    <source>
        <dbReference type="EMBL" id="QJR35836.1"/>
    </source>
</evidence>
<keyword evidence="3" id="KW-1185">Reference proteome</keyword>
<proteinExistence type="predicted"/>
<evidence type="ECO:0000259" key="1">
    <source>
        <dbReference type="Pfam" id="PF12706"/>
    </source>
</evidence>
<dbReference type="GO" id="GO:0016787">
    <property type="term" value="F:hydrolase activity"/>
    <property type="evidence" value="ECO:0007669"/>
    <property type="project" value="UniProtKB-KW"/>
</dbReference>
<dbReference type="InterPro" id="IPR036866">
    <property type="entry name" value="RibonucZ/Hydroxyglut_hydro"/>
</dbReference>
<dbReference type="RefSeq" id="WP_171225266.1">
    <property type="nucleotide sequence ID" value="NZ_CP053085.1"/>
</dbReference>
<dbReference type="CDD" id="cd06262">
    <property type="entry name" value="metallo-hydrolase-like_MBL-fold"/>
    <property type="match status" value="1"/>
</dbReference>
<dbReference type="Proteomes" id="UP000500938">
    <property type="component" value="Chromosome"/>
</dbReference>
<accession>A0A6M4IR27</accession>
<dbReference type="InterPro" id="IPR001279">
    <property type="entry name" value="Metallo-B-lactamas"/>
</dbReference>
<dbReference type="AlphaFoldDB" id="A0A6M4IR27"/>
<keyword evidence="2" id="KW-0378">Hydrolase</keyword>
<gene>
    <name evidence="2" type="ORF">HKW67_10095</name>
</gene>
<name>A0A6M4IR27_9BACT</name>
<dbReference type="Gene3D" id="3.60.15.10">
    <property type="entry name" value="Ribonuclease Z/Hydroxyacylglutathione hydrolase-like"/>
    <property type="match status" value="1"/>
</dbReference>
<evidence type="ECO:0000313" key="3">
    <source>
        <dbReference type="Proteomes" id="UP000500938"/>
    </source>
</evidence>
<reference evidence="2 3" key="1">
    <citation type="submission" date="2020-05" db="EMBL/GenBank/DDBJ databases">
        <title>Complete genome sequence of Gemmatimonas greenlandica TET16.</title>
        <authorList>
            <person name="Zeng Y."/>
        </authorList>
    </citation>
    <scope>NUCLEOTIDE SEQUENCE [LARGE SCALE GENOMIC DNA]</scope>
    <source>
        <strain evidence="2 3">TET16</strain>
    </source>
</reference>
<organism evidence="2 3">
    <name type="scientific">Gemmatimonas groenlandica</name>
    <dbReference type="NCBI Taxonomy" id="2732249"/>
    <lineage>
        <taxon>Bacteria</taxon>
        <taxon>Pseudomonadati</taxon>
        <taxon>Gemmatimonadota</taxon>
        <taxon>Gemmatimonadia</taxon>
        <taxon>Gemmatimonadales</taxon>
        <taxon>Gemmatimonadaceae</taxon>
        <taxon>Gemmatimonas</taxon>
    </lineage>
</organism>
<feature type="domain" description="Metallo-beta-lactamase" evidence="1">
    <location>
        <begin position="148"/>
        <end position="252"/>
    </location>
</feature>
<dbReference type="KEGG" id="ggr:HKW67_10095"/>
<dbReference type="Pfam" id="PF12706">
    <property type="entry name" value="Lactamase_B_2"/>
    <property type="match status" value="1"/>
</dbReference>
<dbReference type="EMBL" id="CP053085">
    <property type="protein sequence ID" value="QJR35836.1"/>
    <property type="molecule type" value="Genomic_DNA"/>
</dbReference>
<protein>
    <submittedName>
        <fullName evidence="2">MBL fold metallo-hydrolase</fullName>
    </submittedName>
</protein>
<sequence>MLSSVPPIEVALVLSQTTAVKHSWSSTALTWQRQSLRRRPGPLGRGLAMLTACASLAACHWVRTGDPAPVRPVAASQIKAVGECATTASCHDSVDMVAMGVSGFLFIPWRDSTQLVMTPPSYTNPTLWWTVFGNWLFGSSSNDARIARRLRDLPAAGPERLSRVRAVLVGHGHYDHVMDLPPLARALPNAVVYGSRSVVNTLNAVPEFRGASQAPSRLVSVDSLAGVTADQPGRDIPVGDMVRVRAIAWEHAPNFGTHVIARGTVESARSTLPRGLFGWKLGRVYAYAIDLLDRDGHVGSRIVVHDAGASPEVVRRAVRVIGTMPSARTTVVVITAANFDQEPSYPDILLASLAPQHVLLGHWEDFFRSPEKEERVARGIRGQRLIDVVQRYQGDRWTALRAGATLRVRY</sequence>